<keyword evidence="2" id="KW-1185">Reference proteome</keyword>
<protein>
    <submittedName>
        <fullName evidence="1">Uncharacterized protein</fullName>
    </submittedName>
</protein>
<organism evidence="1 2">
    <name type="scientific">Neophaeococcomyces mojaviensis</name>
    <dbReference type="NCBI Taxonomy" id="3383035"/>
    <lineage>
        <taxon>Eukaryota</taxon>
        <taxon>Fungi</taxon>
        <taxon>Dikarya</taxon>
        <taxon>Ascomycota</taxon>
        <taxon>Pezizomycotina</taxon>
        <taxon>Eurotiomycetes</taxon>
        <taxon>Chaetothyriomycetidae</taxon>
        <taxon>Chaetothyriales</taxon>
        <taxon>Chaetothyriales incertae sedis</taxon>
        <taxon>Neophaeococcomyces</taxon>
    </lineage>
</organism>
<dbReference type="EMBL" id="JAPDRQ010000063">
    <property type="protein sequence ID" value="KAJ9657493.1"/>
    <property type="molecule type" value="Genomic_DNA"/>
</dbReference>
<comment type="caution">
    <text evidence="1">The sequence shown here is derived from an EMBL/GenBank/DDBJ whole genome shotgun (WGS) entry which is preliminary data.</text>
</comment>
<proteinExistence type="predicted"/>
<name>A0ACC3A8Z8_9EURO</name>
<dbReference type="Proteomes" id="UP001172386">
    <property type="component" value="Unassembled WGS sequence"/>
</dbReference>
<evidence type="ECO:0000313" key="2">
    <source>
        <dbReference type="Proteomes" id="UP001172386"/>
    </source>
</evidence>
<accession>A0ACC3A8Z8</accession>
<sequence length="176" mass="19022">MILNFTSLILIFTSIHLSYATALPNTLSDLAKKSPSGSAGLRWGPYEVGPLKLYITNPHTGYAGPKFNNAPHINVHVDRKAERNQYKEVVNLHVVKYTRAGKHCLYMWDSKSGKTIFDKCFDNFEDAAKEGVETAKEVVDAVMEGVGFLAKIAATVALGIALIAAILLSGLTGVAA</sequence>
<gene>
    <name evidence="1" type="ORF">H2198_004254</name>
</gene>
<evidence type="ECO:0000313" key="1">
    <source>
        <dbReference type="EMBL" id="KAJ9657493.1"/>
    </source>
</evidence>
<reference evidence="1" key="1">
    <citation type="submission" date="2022-10" db="EMBL/GenBank/DDBJ databases">
        <title>Culturing micro-colonial fungi from biological soil crusts in the Mojave desert and describing Neophaeococcomyces mojavensis, and introducing the new genera and species Taxawa tesnikishii.</title>
        <authorList>
            <person name="Kurbessoian T."/>
            <person name="Stajich J.E."/>
        </authorList>
    </citation>
    <scope>NUCLEOTIDE SEQUENCE</scope>
    <source>
        <strain evidence="1">JES_112</strain>
    </source>
</reference>